<geneLocation type="plasmid" evidence="2">
    <name>pmpjm1</name>
</geneLocation>
<gene>
    <name evidence="1" type="ORF">LLJM1_04180</name>
</gene>
<dbReference type="InterPro" id="IPR036866">
    <property type="entry name" value="RibonucZ/Hydroxyglut_hydro"/>
</dbReference>
<dbReference type="EMBL" id="CP016746">
    <property type="protein sequence ID" value="ARE27180.1"/>
    <property type="molecule type" value="Genomic_DNA"/>
</dbReference>
<name>A0A1V0PD64_LACLC</name>
<organism evidence="1 2">
    <name type="scientific">Lactococcus lactis subsp. cremoris</name>
    <name type="common">Streptococcus cremoris</name>
    <dbReference type="NCBI Taxonomy" id="1359"/>
    <lineage>
        <taxon>Bacteria</taxon>
        <taxon>Bacillati</taxon>
        <taxon>Bacillota</taxon>
        <taxon>Bacilli</taxon>
        <taxon>Lactobacillales</taxon>
        <taxon>Streptococcaceae</taxon>
        <taxon>Lactococcus</taxon>
    </lineage>
</organism>
<dbReference type="AlphaFoldDB" id="A0A1V0PD64"/>
<sequence>MTLVTLKQENSVKNYWVDFDTDEVDKDVINIVSSTSKGNMVIFERSKLIIDCGVEVSTINNSNLEHAVFMHHQIMKCEKLVVTHKHQDHLNIKMMLYLMQENPRLKVILSDDTMEYIETKIKTTDLSQYKLPGSSNGNSILIDLFEAKKKNIEVISTNRLGFNFSQDESKMGFYQFPADVKVLENNAPLDFSKATRLESLDLRSNENDGIKILPTLHRESTGNTLKKRKDQIINLAVIFGSGQFFYATDTFFKKGIELIFDEFSTMSIFCIEANYSEVLVQKDLEKRFSRYFETNKKLAKKAQESGILLLKGEEFDSEEVNFRNKFNYFNHLSEEETTSLFMNFKGSEDKLIYYLHYSKANRESSNSSSNFAELELKEKAKFSMERK</sequence>
<dbReference type="SUPFAM" id="SSF56281">
    <property type="entry name" value="Metallo-hydrolase/oxidoreductase"/>
    <property type="match status" value="1"/>
</dbReference>
<protein>
    <submittedName>
        <fullName evidence="1">Uncharacterized protein</fullName>
    </submittedName>
</protein>
<reference evidence="1 2" key="1">
    <citation type="journal article" date="2017" name="BMC Genomics">
        <title>Comparative and functional genomics of the Lactococcus lactis taxon; insights into evolution and niche adaptation.</title>
        <authorList>
            <person name="Kelleher P."/>
            <person name="Bottacini F."/>
            <person name="Mahony J."/>
            <person name="Kilcawley K.N."/>
            <person name="van Sinderen D."/>
        </authorList>
    </citation>
    <scope>NUCLEOTIDE SEQUENCE [LARGE SCALE GENOMIC DNA]</scope>
    <source>
        <strain evidence="1 2">JM1</strain>
        <plasmid evidence="2">pmpjm1</plasmid>
    </source>
</reference>
<proteinExistence type="predicted"/>
<dbReference type="RefSeq" id="WP_063280686.1">
    <property type="nucleotide sequence ID" value="NZ_CP016746.2"/>
</dbReference>
<dbReference type="Proteomes" id="UP000191806">
    <property type="component" value="Plasmid pJM1A"/>
</dbReference>
<evidence type="ECO:0000313" key="2">
    <source>
        <dbReference type="Proteomes" id="UP000191806"/>
    </source>
</evidence>
<dbReference type="Gene3D" id="3.60.15.10">
    <property type="entry name" value="Ribonuclease Z/Hydroxyacylglutathione hydrolase-like"/>
    <property type="match status" value="1"/>
</dbReference>
<evidence type="ECO:0000313" key="1">
    <source>
        <dbReference type="EMBL" id="ARE27180.1"/>
    </source>
</evidence>
<accession>A0A1V0PD64</accession>
<keyword evidence="1" id="KW-0614">Plasmid</keyword>